<gene>
    <name evidence="5" type="primary">srlR_4</name>
    <name evidence="5" type="ORF">CBLFYP116_03494</name>
</gene>
<dbReference type="InterPro" id="IPR050313">
    <property type="entry name" value="Carb_Metab_HTH_regulators"/>
</dbReference>
<keyword evidence="1" id="KW-0805">Transcription regulation</keyword>
<dbReference type="AlphaFoldDB" id="A0A6N2WBT6"/>
<evidence type="ECO:0000256" key="1">
    <source>
        <dbReference type="ARBA" id="ARBA00023015"/>
    </source>
</evidence>
<keyword evidence="3" id="KW-0804">Transcription</keyword>
<evidence type="ECO:0000259" key="4">
    <source>
        <dbReference type="PROSITE" id="PS51000"/>
    </source>
</evidence>
<accession>A0A6N2WBT6</accession>
<dbReference type="GO" id="GO:0003700">
    <property type="term" value="F:DNA-binding transcription factor activity"/>
    <property type="evidence" value="ECO:0007669"/>
    <property type="project" value="InterPro"/>
</dbReference>
<reference evidence="5" key="1">
    <citation type="submission" date="2019-11" db="EMBL/GenBank/DDBJ databases">
        <authorList>
            <person name="Feng L."/>
        </authorList>
    </citation>
    <scope>NUCLEOTIDE SEQUENCE</scope>
    <source>
        <strain evidence="5">CbolteaeLFYP116</strain>
    </source>
</reference>
<dbReference type="EMBL" id="CACRTF010000014">
    <property type="protein sequence ID" value="VYT39680.1"/>
    <property type="molecule type" value="Genomic_DNA"/>
</dbReference>
<dbReference type="GeneID" id="23116682"/>
<dbReference type="InterPro" id="IPR014036">
    <property type="entry name" value="DeoR-like_C"/>
</dbReference>
<evidence type="ECO:0000256" key="2">
    <source>
        <dbReference type="ARBA" id="ARBA00023125"/>
    </source>
</evidence>
<dbReference type="InterPro" id="IPR036390">
    <property type="entry name" value="WH_DNA-bd_sf"/>
</dbReference>
<dbReference type="PANTHER" id="PTHR30363:SF44">
    <property type="entry name" value="AGA OPERON TRANSCRIPTIONAL REPRESSOR-RELATED"/>
    <property type="match status" value="1"/>
</dbReference>
<evidence type="ECO:0000256" key="3">
    <source>
        <dbReference type="ARBA" id="ARBA00023163"/>
    </source>
</evidence>
<dbReference type="PANTHER" id="PTHR30363">
    <property type="entry name" value="HTH-TYPE TRANSCRIPTIONAL REGULATOR SRLR-RELATED"/>
    <property type="match status" value="1"/>
</dbReference>
<dbReference type="InterPro" id="IPR036388">
    <property type="entry name" value="WH-like_DNA-bd_sf"/>
</dbReference>
<dbReference type="InterPro" id="IPR018356">
    <property type="entry name" value="Tscrpt_reg_HTH_DeoR_CS"/>
</dbReference>
<dbReference type="RefSeq" id="WP_002578156.1">
    <property type="nucleotide sequence ID" value="NZ_BAABZS010000001.1"/>
</dbReference>
<dbReference type="SMART" id="SM01134">
    <property type="entry name" value="DeoRC"/>
    <property type="match status" value="1"/>
</dbReference>
<dbReference type="Pfam" id="PF00455">
    <property type="entry name" value="DeoRC"/>
    <property type="match status" value="1"/>
</dbReference>
<dbReference type="SUPFAM" id="SSF46785">
    <property type="entry name" value="Winged helix' DNA-binding domain"/>
    <property type="match status" value="1"/>
</dbReference>
<dbReference type="SUPFAM" id="SSF100950">
    <property type="entry name" value="NagB/RpiA/CoA transferase-like"/>
    <property type="match status" value="1"/>
</dbReference>
<dbReference type="Pfam" id="PF08220">
    <property type="entry name" value="HTH_DeoR"/>
    <property type="match status" value="1"/>
</dbReference>
<dbReference type="PROSITE" id="PS51000">
    <property type="entry name" value="HTH_DEOR_2"/>
    <property type="match status" value="1"/>
</dbReference>
<organism evidence="5">
    <name type="scientific">Enterocloster bolteae</name>
    <dbReference type="NCBI Taxonomy" id="208479"/>
    <lineage>
        <taxon>Bacteria</taxon>
        <taxon>Bacillati</taxon>
        <taxon>Bacillota</taxon>
        <taxon>Clostridia</taxon>
        <taxon>Lachnospirales</taxon>
        <taxon>Lachnospiraceae</taxon>
        <taxon>Enterocloster</taxon>
    </lineage>
</organism>
<dbReference type="GO" id="GO:0003677">
    <property type="term" value="F:DNA binding"/>
    <property type="evidence" value="ECO:0007669"/>
    <property type="project" value="UniProtKB-KW"/>
</dbReference>
<name>A0A6N2WBT6_9FIRM</name>
<proteinExistence type="predicted"/>
<dbReference type="Gene3D" id="1.10.10.10">
    <property type="entry name" value="Winged helix-like DNA-binding domain superfamily/Winged helix DNA-binding domain"/>
    <property type="match status" value="1"/>
</dbReference>
<dbReference type="InterPro" id="IPR001034">
    <property type="entry name" value="DeoR_HTH"/>
</dbReference>
<keyword evidence="2" id="KW-0238">DNA-binding</keyword>
<dbReference type="PROSITE" id="PS00894">
    <property type="entry name" value="HTH_DEOR_1"/>
    <property type="match status" value="1"/>
</dbReference>
<evidence type="ECO:0000313" key="5">
    <source>
        <dbReference type="EMBL" id="VYT39680.1"/>
    </source>
</evidence>
<feature type="domain" description="HTH deoR-type" evidence="4">
    <location>
        <begin position="8"/>
        <end position="63"/>
    </location>
</feature>
<dbReference type="InterPro" id="IPR037171">
    <property type="entry name" value="NagB/RpiA_transferase-like"/>
</dbReference>
<sequence length="261" mass="29211">MRSSNEAVSQRRDKILDYISATGRTSTEIVAKEFGVSVMTARRDLLYLMEKRLISKSSSGLFKVDNNTVFMKDFNFRLKHHLAEKQAIARECLKLISDGDLIGTDASTSVLTLCKMLPTEYKLTLVTLSQVLPIVMENHSNATIVSTGGISLKGHASYVGSIALSTLSTFHFDKSFLSTSAFDPALGLCDYSEELSNKSKLIEQSNETYLLCDSSKFEKKSLHYLFIPANITAIITDWKISQEQLDNLRRHNYHVIVAPEL</sequence>
<dbReference type="SMART" id="SM00420">
    <property type="entry name" value="HTH_DEOR"/>
    <property type="match status" value="1"/>
</dbReference>
<protein>
    <submittedName>
        <fullName evidence="5">Glucitol operon repressor</fullName>
    </submittedName>
</protein>